<evidence type="ECO:0000313" key="2">
    <source>
        <dbReference type="Proteomes" id="UP000305401"/>
    </source>
</evidence>
<comment type="caution">
    <text evidence="1">The sequence shown here is derived from an EMBL/GenBank/DDBJ whole genome shotgun (WGS) entry which is preliminary data.</text>
</comment>
<name>A0AC61S508_9BACT</name>
<dbReference type="EMBL" id="SSTG01000069">
    <property type="protein sequence ID" value="THG50675.1"/>
    <property type="molecule type" value="Genomic_DNA"/>
</dbReference>
<organism evidence="1 2">
    <name type="scientific">Muribaculum caecicola</name>
    <dbReference type="NCBI Taxonomy" id="3038144"/>
    <lineage>
        <taxon>Bacteria</taxon>
        <taxon>Pseudomonadati</taxon>
        <taxon>Bacteroidota</taxon>
        <taxon>Bacteroidia</taxon>
        <taxon>Bacteroidales</taxon>
        <taxon>Muribaculaceae</taxon>
        <taxon>Muribaculum</taxon>
    </lineage>
</organism>
<accession>A0AC61S508</accession>
<proteinExistence type="predicted"/>
<dbReference type="Proteomes" id="UP000305401">
    <property type="component" value="Unassembled WGS sequence"/>
</dbReference>
<protein>
    <submittedName>
        <fullName evidence="1">NUDIX hydrolase</fullName>
    </submittedName>
</protein>
<keyword evidence="2" id="KW-1185">Reference proteome</keyword>
<sequence>MSDCYSKYPKHYVAVDCIIFGLNHGELSLLLAQRTIDPERGKWSLMGGFVGEDESVYSAAQRVLTELTGLENIPMEQVGAFGEIDRDPGQRVISVAYCTLVNVDQTDSEALKAHHALWVPLKQLPELGFDHPLMIASAYRWLQKKFMTEPIAFRLLPESFTLSQLQILCQTVIDEEIDKRNFRKRVAEIPSIVPTGIIDKKSSRRGAQLFRFCEKTYQNNPKFKL</sequence>
<reference evidence="1" key="1">
    <citation type="submission" date="2019-04" db="EMBL/GenBank/DDBJ databases">
        <title>Microbes associate with the intestines of laboratory mice.</title>
        <authorList>
            <person name="Navarre W."/>
            <person name="Wong E."/>
            <person name="Huang K.C."/>
            <person name="Tropini C."/>
            <person name="Ng K."/>
            <person name="Yu B."/>
        </authorList>
    </citation>
    <scope>NUCLEOTIDE SEQUENCE</scope>
    <source>
        <strain evidence="1">NM86_A22</strain>
    </source>
</reference>
<evidence type="ECO:0000313" key="1">
    <source>
        <dbReference type="EMBL" id="THG50675.1"/>
    </source>
</evidence>
<keyword evidence="1" id="KW-0378">Hydrolase</keyword>
<gene>
    <name evidence="1" type="ORF">E5990_06475</name>
</gene>